<feature type="non-terminal residue" evidence="1">
    <location>
        <position position="1"/>
    </location>
</feature>
<dbReference type="SUPFAM" id="SSF55785">
    <property type="entry name" value="PYP-like sensor domain (PAS domain)"/>
    <property type="match status" value="1"/>
</dbReference>
<dbReference type="InterPro" id="IPR017426">
    <property type="entry name" value="Nuclear_rcpt_coactivator"/>
</dbReference>
<dbReference type="GO" id="GO:0045944">
    <property type="term" value="P:positive regulation of transcription by RNA polymerase II"/>
    <property type="evidence" value="ECO:0007669"/>
    <property type="project" value="TreeGrafter"/>
</dbReference>
<dbReference type="EMBL" id="CAXKWB010188839">
    <property type="protein sequence ID" value="CAL4256106.1"/>
    <property type="molecule type" value="Genomic_DNA"/>
</dbReference>
<dbReference type="GO" id="GO:0016922">
    <property type="term" value="F:nuclear receptor binding"/>
    <property type="evidence" value="ECO:0007669"/>
    <property type="project" value="TreeGrafter"/>
</dbReference>
<dbReference type="Proteomes" id="UP001497623">
    <property type="component" value="Unassembled WGS sequence"/>
</dbReference>
<dbReference type="Gene3D" id="3.30.450.20">
    <property type="entry name" value="PAS domain"/>
    <property type="match status" value="1"/>
</dbReference>
<name>A0AAV2T0Q6_MEGNR</name>
<reference evidence="1 2" key="1">
    <citation type="submission" date="2024-05" db="EMBL/GenBank/DDBJ databases">
        <authorList>
            <person name="Wallberg A."/>
        </authorList>
    </citation>
    <scope>NUCLEOTIDE SEQUENCE [LARGE SCALE GENOMIC DNA]</scope>
</reference>
<dbReference type="GO" id="GO:0003713">
    <property type="term" value="F:transcription coactivator activity"/>
    <property type="evidence" value="ECO:0007669"/>
    <property type="project" value="InterPro"/>
</dbReference>
<dbReference type="InterPro" id="IPR035965">
    <property type="entry name" value="PAS-like_dom_sf"/>
</dbReference>
<keyword evidence="2" id="KW-1185">Reference proteome</keyword>
<protein>
    <submittedName>
        <fullName evidence="1">Uncharacterized protein</fullName>
    </submittedName>
</protein>
<proteinExistence type="predicted"/>
<dbReference type="Pfam" id="PF14598">
    <property type="entry name" value="PAS_11"/>
    <property type="match status" value="1"/>
</dbReference>
<dbReference type="AlphaFoldDB" id="A0AAV2T0Q6"/>
<sequence length="197" mass="22555">GWPTSEKNNESRNRRFNCRLLVKPPDDKDETIEEKQQRVSQYETMQICALLQDSIDKSEADRFEGEIQQILFCLARRIPPNERVQGTPVEQFTTKLDTSGKIIDIDNSGLTLEYTHSINKDLIGGSYVDLVNFSDVTRVTNHLQDTLREGHSTSAIYRVKQRGDPSFIKVQTKSKFFLDTDNTRPEGSFIMATHSII</sequence>
<dbReference type="PANTHER" id="PTHR10684">
    <property type="entry name" value="NUCLEAR RECEPTOR COACTIVATOR"/>
    <property type="match status" value="1"/>
</dbReference>
<feature type="non-terminal residue" evidence="1">
    <location>
        <position position="197"/>
    </location>
</feature>
<organism evidence="1 2">
    <name type="scientific">Meganyctiphanes norvegica</name>
    <name type="common">Northern krill</name>
    <name type="synonym">Thysanopoda norvegica</name>
    <dbReference type="NCBI Taxonomy" id="48144"/>
    <lineage>
        <taxon>Eukaryota</taxon>
        <taxon>Metazoa</taxon>
        <taxon>Ecdysozoa</taxon>
        <taxon>Arthropoda</taxon>
        <taxon>Crustacea</taxon>
        <taxon>Multicrustacea</taxon>
        <taxon>Malacostraca</taxon>
        <taxon>Eumalacostraca</taxon>
        <taxon>Eucarida</taxon>
        <taxon>Euphausiacea</taxon>
        <taxon>Euphausiidae</taxon>
        <taxon>Meganyctiphanes</taxon>
    </lineage>
</organism>
<evidence type="ECO:0000313" key="1">
    <source>
        <dbReference type="EMBL" id="CAL4256106.1"/>
    </source>
</evidence>
<dbReference type="GO" id="GO:0005634">
    <property type="term" value="C:nucleus"/>
    <property type="evidence" value="ECO:0007669"/>
    <property type="project" value="InterPro"/>
</dbReference>
<dbReference type="GO" id="GO:0032870">
    <property type="term" value="P:cellular response to hormone stimulus"/>
    <property type="evidence" value="ECO:0007669"/>
    <property type="project" value="TreeGrafter"/>
</dbReference>
<dbReference type="PANTHER" id="PTHR10684:SF4">
    <property type="entry name" value="TAIMAN, ISOFORM G"/>
    <property type="match status" value="1"/>
</dbReference>
<evidence type="ECO:0000313" key="2">
    <source>
        <dbReference type="Proteomes" id="UP001497623"/>
    </source>
</evidence>
<comment type="caution">
    <text evidence="1">The sequence shown here is derived from an EMBL/GenBank/DDBJ whole genome shotgun (WGS) entry which is preliminary data.</text>
</comment>
<accession>A0AAV2T0Q6</accession>
<gene>
    <name evidence="1" type="ORF">MNOR_LOCUS42025</name>
</gene>